<proteinExistence type="predicted"/>
<evidence type="ECO:0000313" key="3">
    <source>
        <dbReference type="Proteomes" id="UP001143307"/>
    </source>
</evidence>
<dbReference type="RefSeq" id="WP_279253875.1">
    <property type="nucleotide sequence ID" value="NZ_SHNP01000006.1"/>
</dbReference>
<evidence type="ECO:0000256" key="1">
    <source>
        <dbReference type="SAM" id="SignalP"/>
    </source>
</evidence>
<name>A0ABT3SZ76_9GAMM</name>
<feature type="signal peptide" evidence="1">
    <location>
        <begin position="1"/>
        <end position="30"/>
    </location>
</feature>
<dbReference type="EMBL" id="SHNP01000006">
    <property type="protein sequence ID" value="MCX2975225.1"/>
    <property type="molecule type" value="Genomic_DNA"/>
</dbReference>
<evidence type="ECO:0000313" key="2">
    <source>
        <dbReference type="EMBL" id="MCX2975225.1"/>
    </source>
</evidence>
<keyword evidence="1" id="KW-0732">Signal</keyword>
<organism evidence="2 3">
    <name type="scientific">Candidatus Seongchinamella marina</name>
    <dbReference type="NCBI Taxonomy" id="2518990"/>
    <lineage>
        <taxon>Bacteria</taxon>
        <taxon>Pseudomonadati</taxon>
        <taxon>Pseudomonadota</taxon>
        <taxon>Gammaproteobacteria</taxon>
        <taxon>Cellvibrionales</taxon>
        <taxon>Halieaceae</taxon>
        <taxon>Seongchinamella</taxon>
    </lineage>
</organism>
<feature type="chain" id="PRO_5047530262" evidence="1">
    <location>
        <begin position="31"/>
        <end position="358"/>
    </location>
</feature>
<sequence length="358" mass="41295">MTSSKRGMKMLRPALLITLITSMAGINAQASPLFASDEPYKGVLTAPILEAYGQKKQEDRLYFDGYWSQKNGEETERVSVKIRTRGNYRRRNCTLPPLMLNFKKKEVETTLLEGQDKLKLVSPCKRGEAYQQLIYLEYLVYQLFALYSDYHFRTRLVEVAYVDTGNKDKRWQTTNFLLEDDKAMAERYELELKKIPYTMRVQMDMAQTAIVEVFQYMIGNVDYSTLMSPEGEHCCHNVKLLSSEGTDTGILPVAYDFDSSGFVNAPYATLPANIPIKRITTRYFNGWCKEDRRYKDAIALMISHKEAAVALFENSPLLNKTYRKRALGYLQNSYDRISDEDSVRKEILEHCRGDVIKG</sequence>
<comment type="caution">
    <text evidence="2">The sequence shown here is derived from an EMBL/GenBank/DDBJ whole genome shotgun (WGS) entry which is preliminary data.</text>
</comment>
<keyword evidence="3" id="KW-1185">Reference proteome</keyword>
<accession>A0ABT3SZ76</accession>
<protein>
    <submittedName>
        <fullName evidence="2">Uncharacterized protein</fullName>
    </submittedName>
</protein>
<reference evidence="2" key="1">
    <citation type="submission" date="2019-02" db="EMBL/GenBank/DDBJ databases">
        <authorList>
            <person name="Li S.-H."/>
        </authorList>
    </citation>
    <scope>NUCLEOTIDE SEQUENCE</scope>
    <source>
        <strain evidence="2">IMCC8485</strain>
    </source>
</reference>
<gene>
    <name evidence="2" type="ORF">EYC87_16715</name>
</gene>
<dbReference type="Proteomes" id="UP001143307">
    <property type="component" value="Unassembled WGS sequence"/>
</dbReference>